<reference evidence="1 2" key="1">
    <citation type="submission" date="2014-04" db="EMBL/GenBank/DDBJ databases">
        <title>Evolutionary Origins and Diversification of the Mycorrhizal Mutualists.</title>
        <authorList>
            <consortium name="DOE Joint Genome Institute"/>
            <consortium name="Mycorrhizal Genomics Consortium"/>
            <person name="Kohler A."/>
            <person name="Kuo A."/>
            <person name="Nagy L.G."/>
            <person name="Floudas D."/>
            <person name="Copeland A."/>
            <person name="Barry K.W."/>
            <person name="Cichocki N."/>
            <person name="Veneault-Fourrey C."/>
            <person name="LaButti K."/>
            <person name="Lindquist E.A."/>
            <person name="Lipzen A."/>
            <person name="Lundell T."/>
            <person name="Morin E."/>
            <person name="Murat C."/>
            <person name="Riley R."/>
            <person name="Ohm R."/>
            <person name="Sun H."/>
            <person name="Tunlid A."/>
            <person name="Henrissat B."/>
            <person name="Grigoriev I.V."/>
            <person name="Hibbett D.S."/>
            <person name="Martin F."/>
        </authorList>
    </citation>
    <scope>NUCLEOTIDE SEQUENCE [LARGE SCALE GENOMIC DNA]</scope>
    <source>
        <strain evidence="1 2">Koide BX008</strain>
    </source>
</reference>
<accession>A0A0C2RW39</accession>
<gene>
    <name evidence="1" type="ORF">M378DRAFT_1056027</name>
</gene>
<dbReference type="InParanoid" id="A0A0C2RW39"/>
<sequence>MSGKVTALDTRYSEICETFIDASDLPGFVDCCQLHPHNLPFHLCASANSVSFQCFTLLPYLKNASSVSFQVCTYPIAADTFGTLDGGAYNVGLSTQGFSRINHAYAQDGSEVWSGASVGIVAHDIETIWWGRDKFHRTEVLPQMLQESVACMHCSATPSTRLVNLMKSCNGRIQQAIRKSKSQVFDANDVRALLLVVLITTLLVEHCDSDRLRSEDESLAPEIDSISKEHPLTTCYDLAYTSLIQLYLSLLTKAKSKNMEELVRNTDGFADSGCVCRVLKGKFQANPGAALVSHPAPYWKLRSQSMPSFKALQLIF</sequence>
<dbReference type="Proteomes" id="UP000054549">
    <property type="component" value="Unassembled WGS sequence"/>
</dbReference>
<dbReference type="EMBL" id="KN818741">
    <property type="protein sequence ID" value="KIL54455.1"/>
    <property type="molecule type" value="Genomic_DNA"/>
</dbReference>
<proteinExistence type="predicted"/>
<evidence type="ECO:0000313" key="2">
    <source>
        <dbReference type="Proteomes" id="UP000054549"/>
    </source>
</evidence>
<dbReference type="OrthoDB" id="418242at2759"/>
<evidence type="ECO:0000313" key="1">
    <source>
        <dbReference type="EMBL" id="KIL54455.1"/>
    </source>
</evidence>
<dbReference type="AlphaFoldDB" id="A0A0C2RW39"/>
<dbReference type="HOGENOM" id="CLU_879896_0_0_1"/>
<organism evidence="1 2">
    <name type="scientific">Amanita muscaria (strain Koide BX008)</name>
    <dbReference type="NCBI Taxonomy" id="946122"/>
    <lineage>
        <taxon>Eukaryota</taxon>
        <taxon>Fungi</taxon>
        <taxon>Dikarya</taxon>
        <taxon>Basidiomycota</taxon>
        <taxon>Agaricomycotina</taxon>
        <taxon>Agaricomycetes</taxon>
        <taxon>Agaricomycetidae</taxon>
        <taxon>Agaricales</taxon>
        <taxon>Pluteineae</taxon>
        <taxon>Amanitaceae</taxon>
        <taxon>Amanita</taxon>
    </lineage>
</organism>
<keyword evidence="2" id="KW-1185">Reference proteome</keyword>
<protein>
    <submittedName>
        <fullName evidence="1">Uncharacterized protein</fullName>
    </submittedName>
</protein>
<name>A0A0C2RW39_AMAMK</name>
<dbReference type="STRING" id="946122.A0A0C2RW39"/>